<feature type="transmembrane region" description="Helical" evidence="8">
    <location>
        <begin position="118"/>
        <end position="141"/>
    </location>
</feature>
<keyword evidence="2 8" id="KW-1003">Cell membrane</keyword>
<comment type="subcellular location">
    <subcellularLocation>
        <location evidence="8">Cell membrane</location>
        <topology evidence="8">Multi-pass membrane protein</topology>
    </subcellularLocation>
</comment>
<sequence>MNLLDIILLAVALAMDCFAVSIVSGVIVRARTAAHDDRHASCPILHTRLRMAFLFGFFQALMPLIGWLGISWFSRQLEAYDHWIAFVLLAFIGGNMIREAFSPEEEQHFNPHRLRTQLLLAVATSIDALAVGVSFACMGYRHLSQLMVPLPIIAVVSFLFSLLGTRLGLRFGGPLARRLKPGILGGIILILIGVKILVSHLWGVG</sequence>
<dbReference type="RefSeq" id="WP_091915275.1">
    <property type="nucleotide sequence ID" value="NZ_FOIQ01000002.1"/>
</dbReference>
<dbReference type="GO" id="GO:0005384">
    <property type="term" value="F:manganese ion transmembrane transporter activity"/>
    <property type="evidence" value="ECO:0007669"/>
    <property type="project" value="UniProtKB-UniRule"/>
</dbReference>
<keyword evidence="5 8" id="KW-0406">Ion transport</keyword>
<evidence type="ECO:0000256" key="5">
    <source>
        <dbReference type="ARBA" id="ARBA00023065"/>
    </source>
</evidence>
<dbReference type="HAMAP" id="MF_01521">
    <property type="entry name" value="MntP_pump"/>
    <property type="match status" value="1"/>
</dbReference>
<keyword evidence="7 8" id="KW-0464">Manganese</keyword>
<keyword evidence="6 8" id="KW-0472">Membrane</keyword>
<dbReference type="EMBL" id="FOIQ01000002">
    <property type="protein sequence ID" value="SEV99305.1"/>
    <property type="molecule type" value="Genomic_DNA"/>
</dbReference>
<keyword evidence="4 8" id="KW-1133">Transmembrane helix</keyword>
<name>A0A1I0ND43_9BACT</name>
<protein>
    <recommendedName>
        <fullName evidence="8">Putative manganese efflux pump MntP</fullName>
    </recommendedName>
</protein>
<evidence type="ECO:0000256" key="2">
    <source>
        <dbReference type="ARBA" id="ARBA00022475"/>
    </source>
</evidence>
<keyword evidence="1 8" id="KW-0813">Transport</keyword>
<dbReference type="AlphaFoldDB" id="A0A1I0ND43"/>
<dbReference type="InterPro" id="IPR003810">
    <property type="entry name" value="Mntp/YtaF"/>
</dbReference>
<dbReference type="GO" id="GO:0005886">
    <property type="term" value="C:plasma membrane"/>
    <property type="evidence" value="ECO:0007669"/>
    <property type="project" value="UniProtKB-SubCell"/>
</dbReference>
<evidence type="ECO:0000256" key="6">
    <source>
        <dbReference type="ARBA" id="ARBA00023136"/>
    </source>
</evidence>
<evidence type="ECO:0000256" key="4">
    <source>
        <dbReference type="ARBA" id="ARBA00022989"/>
    </source>
</evidence>
<comment type="similarity">
    <text evidence="8">Belongs to the MntP (TC 9.B.29) family.</text>
</comment>
<accession>A0A1I0ND43</accession>
<feature type="transmembrane region" description="Helical" evidence="8">
    <location>
        <begin position="49"/>
        <end position="73"/>
    </location>
</feature>
<feature type="transmembrane region" description="Helical" evidence="8">
    <location>
        <begin position="79"/>
        <end position="97"/>
    </location>
</feature>
<evidence type="ECO:0000256" key="1">
    <source>
        <dbReference type="ARBA" id="ARBA00022448"/>
    </source>
</evidence>
<evidence type="ECO:0000256" key="7">
    <source>
        <dbReference type="ARBA" id="ARBA00023211"/>
    </source>
</evidence>
<evidence type="ECO:0000256" key="8">
    <source>
        <dbReference type="HAMAP-Rule" id="MF_01521"/>
    </source>
</evidence>
<comment type="function">
    <text evidence="8">Probably functions as a manganese efflux pump.</text>
</comment>
<proteinExistence type="inferred from homology"/>
<dbReference type="Pfam" id="PF02659">
    <property type="entry name" value="Mntp"/>
    <property type="match status" value="1"/>
</dbReference>
<keyword evidence="3 8" id="KW-0812">Transmembrane</keyword>
<keyword evidence="10" id="KW-1185">Reference proteome</keyword>
<dbReference type="Proteomes" id="UP000199373">
    <property type="component" value="Unassembled WGS sequence"/>
</dbReference>
<feature type="transmembrane region" description="Helical" evidence="8">
    <location>
        <begin position="6"/>
        <end position="28"/>
    </location>
</feature>
<feature type="transmembrane region" description="Helical" evidence="8">
    <location>
        <begin position="181"/>
        <end position="202"/>
    </location>
</feature>
<evidence type="ECO:0000313" key="10">
    <source>
        <dbReference type="Proteomes" id="UP000199373"/>
    </source>
</evidence>
<dbReference type="PANTHER" id="PTHR35529:SF1">
    <property type="entry name" value="MANGANESE EFFLUX PUMP MNTP-RELATED"/>
    <property type="match status" value="1"/>
</dbReference>
<evidence type="ECO:0000256" key="3">
    <source>
        <dbReference type="ARBA" id="ARBA00022692"/>
    </source>
</evidence>
<reference evidence="9 10" key="1">
    <citation type="submission" date="2016-10" db="EMBL/GenBank/DDBJ databases">
        <authorList>
            <person name="de Groot N.N."/>
        </authorList>
    </citation>
    <scope>NUCLEOTIDE SEQUENCE [LARGE SCALE GENOMIC DNA]</scope>
    <source>
        <strain evidence="9 10">TC2-24</strain>
    </source>
</reference>
<dbReference type="PANTHER" id="PTHR35529">
    <property type="entry name" value="MANGANESE EFFLUX PUMP MNTP-RELATED"/>
    <property type="match status" value="1"/>
</dbReference>
<gene>
    <name evidence="8" type="primary">mntP</name>
    <name evidence="9" type="ORF">SAMN04487850_1155</name>
</gene>
<feature type="transmembrane region" description="Helical" evidence="8">
    <location>
        <begin position="147"/>
        <end position="169"/>
    </location>
</feature>
<dbReference type="InterPro" id="IPR022929">
    <property type="entry name" value="Put_MntP"/>
</dbReference>
<organism evidence="9 10">
    <name type="scientific">Prevotella aff. ruminicola Tc2-24</name>
    <dbReference type="NCBI Taxonomy" id="81582"/>
    <lineage>
        <taxon>Bacteria</taxon>
        <taxon>Pseudomonadati</taxon>
        <taxon>Bacteroidota</taxon>
        <taxon>Bacteroidia</taxon>
        <taxon>Bacteroidales</taxon>
        <taxon>Prevotellaceae</taxon>
        <taxon>Prevotella</taxon>
    </lineage>
</organism>
<evidence type="ECO:0000313" key="9">
    <source>
        <dbReference type="EMBL" id="SEV99305.1"/>
    </source>
</evidence>